<dbReference type="Pfam" id="PF01738">
    <property type="entry name" value="DLH"/>
    <property type="match status" value="1"/>
</dbReference>
<dbReference type="RefSeq" id="XP_025357882.1">
    <property type="nucleotide sequence ID" value="XM_025496907.1"/>
</dbReference>
<evidence type="ECO:0000313" key="2">
    <source>
        <dbReference type="EMBL" id="PWN37580.1"/>
    </source>
</evidence>
<dbReference type="Gene3D" id="3.40.50.1820">
    <property type="entry name" value="alpha/beta hydrolase"/>
    <property type="match status" value="1"/>
</dbReference>
<dbReference type="InParanoid" id="A0A316VJA2"/>
<dbReference type="AlphaFoldDB" id="A0A316VJA2"/>
<dbReference type="Proteomes" id="UP000245771">
    <property type="component" value="Unassembled WGS sequence"/>
</dbReference>
<dbReference type="GO" id="GO:0016787">
    <property type="term" value="F:hydrolase activity"/>
    <property type="evidence" value="ECO:0007669"/>
    <property type="project" value="UniProtKB-KW"/>
</dbReference>
<sequence>MAPSFDCCIKANYHTGKPVGHETKFAGLDTYITGSESADKAILIIPDVFGITLVNTRLLADKYAESVGARVYVPDFFDGQDLQKQSETTPNFDRSKAVPELIKNFPPRNYERFPPVVDEIRKAQPSAKKIGSIGFCWGAGGSVKLGSKEAGSSQVDAVAFAHPSLIESTDFQNLEKPGLFMCCQHDPMFPKDKQEASKLEWEKLAEKGVFIRQSYYPFVSHGWAIKGDETNPYSAKAM</sequence>
<dbReference type="PANTHER" id="PTHR17630:SF44">
    <property type="entry name" value="PROTEIN AIM2"/>
    <property type="match status" value="1"/>
</dbReference>
<dbReference type="InterPro" id="IPR029058">
    <property type="entry name" value="AB_hydrolase_fold"/>
</dbReference>
<evidence type="ECO:0000259" key="1">
    <source>
        <dbReference type="Pfam" id="PF01738"/>
    </source>
</evidence>
<dbReference type="OrthoDB" id="17560at2759"/>
<name>A0A316VJA2_9BASI</name>
<accession>A0A316VJA2</accession>
<dbReference type="SUPFAM" id="SSF53474">
    <property type="entry name" value="alpha/beta-Hydrolases"/>
    <property type="match status" value="1"/>
</dbReference>
<feature type="non-terminal residue" evidence="2">
    <location>
        <position position="238"/>
    </location>
</feature>
<evidence type="ECO:0000313" key="3">
    <source>
        <dbReference type="Proteomes" id="UP000245771"/>
    </source>
</evidence>
<dbReference type="PANTHER" id="PTHR17630">
    <property type="entry name" value="DIENELACTONE HYDROLASE"/>
    <property type="match status" value="1"/>
</dbReference>
<dbReference type="InterPro" id="IPR002925">
    <property type="entry name" value="Dienelactn_hydro"/>
</dbReference>
<gene>
    <name evidence="2" type="ORF">FA14DRAFT_130323</name>
</gene>
<feature type="domain" description="Dienelactone hydrolase" evidence="1">
    <location>
        <begin position="28"/>
        <end position="237"/>
    </location>
</feature>
<keyword evidence="2" id="KW-0378">Hydrolase</keyword>
<reference evidence="2 3" key="1">
    <citation type="journal article" date="2018" name="Mol. Biol. Evol.">
        <title>Broad Genomic Sampling Reveals a Smut Pathogenic Ancestry of the Fungal Clade Ustilaginomycotina.</title>
        <authorList>
            <person name="Kijpornyongpan T."/>
            <person name="Mondo S.J."/>
            <person name="Barry K."/>
            <person name="Sandor L."/>
            <person name="Lee J."/>
            <person name="Lipzen A."/>
            <person name="Pangilinan J."/>
            <person name="LaButti K."/>
            <person name="Hainaut M."/>
            <person name="Henrissat B."/>
            <person name="Grigoriev I.V."/>
            <person name="Spatafora J.W."/>
            <person name="Aime M.C."/>
        </authorList>
    </citation>
    <scope>NUCLEOTIDE SEQUENCE [LARGE SCALE GENOMIC DNA]</scope>
    <source>
        <strain evidence="2 3">MCA 3882</strain>
    </source>
</reference>
<dbReference type="EMBL" id="KZ819602">
    <property type="protein sequence ID" value="PWN37580.1"/>
    <property type="molecule type" value="Genomic_DNA"/>
</dbReference>
<keyword evidence="3" id="KW-1185">Reference proteome</keyword>
<proteinExistence type="predicted"/>
<protein>
    <submittedName>
        <fullName evidence="2">Alpha/beta-hydrolase</fullName>
    </submittedName>
</protein>
<dbReference type="FunCoup" id="A0A316VJA2">
    <property type="interactions" value="19"/>
</dbReference>
<dbReference type="STRING" id="1280837.A0A316VJA2"/>
<organism evidence="2 3">
    <name type="scientific">Meira miltonrushii</name>
    <dbReference type="NCBI Taxonomy" id="1280837"/>
    <lineage>
        <taxon>Eukaryota</taxon>
        <taxon>Fungi</taxon>
        <taxon>Dikarya</taxon>
        <taxon>Basidiomycota</taxon>
        <taxon>Ustilaginomycotina</taxon>
        <taxon>Exobasidiomycetes</taxon>
        <taxon>Exobasidiales</taxon>
        <taxon>Brachybasidiaceae</taxon>
        <taxon>Meira</taxon>
    </lineage>
</organism>
<dbReference type="GeneID" id="37018688"/>